<protein>
    <submittedName>
        <fullName evidence="2">Helix-turn-helix transcriptional regulator</fullName>
    </submittedName>
</protein>
<evidence type="ECO:0000313" key="2">
    <source>
        <dbReference type="EMBL" id="QEC61758.1"/>
    </source>
</evidence>
<dbReference type="EMBL" id="CP042436">
    <property type="protein sequence ID" value="QEC61758.1"/>
    <property type="molecule type" value="Genomic_DNA"/>
</dbReference>
<feature type="domain" description="HTH cro/C1-type" evidence="1">
    <location>
        <begin position="2"/>
        <end position="31"/>
    </location>
</feature>
<organism evidence="2 3">
    <name type="scientific">Mucilaginibacter ginsenosidivorans</name>
    <dbReference type="NCBI Taxonomy" id="398053"/>
    <lineage>
        <taxon>Bacteria</taxon>
        <taxon>Pseudomonadati</taxon>
        <taxon>Bacteroidota</taxon>
        <taxon>Sphingobacteriia</taxon>
        <taxon>Sphingobacteriales</taxon>
        <taxon>Sphingobacteriaceae</taxon>
        <taxon>Mucilaginibacter</taxon>
    </lineage>
</organism>
<dbReference type="SUPFAM" id="SSF47413">
    <property type="entry name" value="lambda repressor-like DNA-binding domains"/>
    <property type="match status" value="2"/>
</dbReference>
<dbReference type="InterPro" id="IPR001387">
    <property type="entry name" value="Cro/C1-type_HTH"/>
</dbReference>
<proteinExistence type="predicted"/>
<name>A0A5B8USB4_9SPHI</name>
<sequence length="119" mass="13712">MERGLLQKAVAEILNVDEDSITAWENGRSKPQVRFYPKILAFLQYNPFNHDIETVSGRLRHVRLCNGYSIKRFAQLVHVDPVTFAKLECGKRVMSTLAQLTILNLLAKLPTYLRTNHFL</sequence>
<evidence type="ECO:0000313" key="3">
    <source>
        <dbReference type="Proteomes" id="UP000321479"/>
    </source>
</evidence>
<dbReference type="InterPro" id="IPR010982">
    <property type="entry name" value="Lambda_DNA-bd_dom_sf"/>
</dbReference>
<dbReference type="KEGG" id="mgin:FRZ54_03875"/>
<dbReference type="OrthoDB" id="671638at2"/>
<dbReference type="PROSITE" id="PS50943">
    <property type="entry name" value="HTH_CROC1"/>
    <property type="match status" value="1"/>
</dbReference>
<evidence type="ECO:0000259" key="1">
    <source>
        <dbReference type="PROSITE" id="PS50943"/>
    </source>
</evidence>
<keyword evidence="3" id="KW-1185">Reference proteome</keyword>
<dbReference type="AlphaFoldDB" id="A0A5B8USB4"/>
<dbReference type="GO" id="GO:0003677">
    <property type="term" value="F:DNA binding"/>
    <property type="evidence" value="ECO:0007669"/>
    <property type="project" value="InterPro"/>
</dbReference>
<dbReference type="Proteomes" id="UP000321479">
    <property type="component" value="Chromosome"/>
</dbReference>
<dbReference type="Pfam" id="PF01381">
    <property type="entry name" value="HTH_3"/>
    <property type="match status" value="1"/>
</dbReference>
<dbReference type="Gene3D" id="1.10.260.40">
    <property type="entry name" value="lambda repressor-like DNA-binding domains"/>
    <property type="match status" value="2"/>
</dbReference>
<reference evidence="2 3" key="1">
    <citation type="journal article" date="2017" name="Curr. Microbiol.">
        <title>Mucilaginibacter ginsenosidivorans sp. nov., Isolated from Soil of Ginseng Field.</title>
        <authorList>
            <person name="Kim M.M."/>
            <person name="Siddiqi M.Z."/>
            <person name="Im W.T."/>
        </authorList>
    </citation>
    <scope>NUCLEOTIDE SEQUENCE [LARGE SCALE GENOMIC DNA]</scope>
    <source>
        <strain evidence="2 3">Gsoil 3017</strain>
    </source>
</reference>
<dbReference type="CDD" id="cd00093">
    <property type="entry name" value="HTH_XRE"/>
    <property type="match status" value="1"/>
</dbReference>
<accession>A0A5B8USB4</accession>
<gene>
    <name evidence="2" type="ORF">FRZ54_03875</name>
</gene>
<dbReference type="SMART" id="SM00530">
    <property type="entry name" value="HTH_XRE"/>
    <property type="match status" value="2"/>
</dbReference>